<dbReference type="Proteomes" id="UP000005824">
    <property type="component" value="Unassembled WGS sequence"/>
</dbReference>
<evidence type="ECO:0000259" key="2">
    <source>
        <dbReference type="PROSITE" id="PS50853"/>
    </source>
</evidence>
<dbReference type="PROSITE" id="PS50853">
    <property type="entry name" value="FN3"/>
    <property type="match status" value="1"/>
</dbReference>
<gene>
    <name evidence="3" type="ORF">CfE428DRAFT_3187</name>
</gene>
<evidence type="ECO:0000313" key="4">
    <source>
        <dbReference type="Proteomes" id="UP000005824"/>
    </source>
</evidence>
<evidence type="ECO:0000313" key="3">
    <source>
        <dbReference type="EMBL" id="EDY19502.1"/>
    </source>
</evidence>
<accession>B4D220</accession>
<organism evidence="3 4">
    <name type="scientific">Chthoniobacter flavus Ellin428</name>
    <dbReference type="NCBI Taxonomy" id="497964"/>
    <lineage>
        <taxon>Bacteria</taxon>
        <taxon>Pseudomonadati</taxon>
        <taxon>Verrucomicrobiota</taxon>
        <taxon>Spartobacteria</taxon>
        <taxon>Chthoniobacterales</taxon>
        <taxon>Chthoniobacteraceae</taxon>
        <taxon>Chthoniobacter</taxon>
    </lineage>
</organism>
<sequence length="715" mass="79610">MKALRNLPRLLWPLLLGWMTSPAPAAPEPSHLPAEDRIDQLSELASRRHIKPYELLEIADGEYPSERVIFRDVKTGTVIWKMSHNPGYNYHAYSNLRVWNLDGSRLLLLSTRPKQPRAWLVSPNGDRWMPTPSDDTWTYWSELDKDHLIYADTHRRIFENDVSTGKSRQLWDLSQEPGELKLFRPSLDGKKFLVRQLGVPVGDTKHSFALVMNADGTGAIQRIDLGVMDGQIWFLKRADHSFTFNRSEGGGDRAQWMCEPEKDGAIHQIGPYMFYHPSISPLGTRAASGQARTPKALWTTDLDTGSSKQLVFVSDEESRVGGGHFSWAVDEKWLVGSIGNGIYEVQVDSGERRLLCVPNTQHSARAESEPESSPDGTKVAYNSTMLGDCDAYIAVQKLPDPPRNVRREGRTLTWDPPEHARELAGYGVYRGAECITAGPIQEPHCWVPAEKESYTVVAIERSGLQSPCPDHEPPPAPSGLTATAKSPFALRVSWQPSRARDVSYYNVYCSAGAETAPVQKNRLASPAETHSHDWGLSEMHFLDWGLQQDTQYTYVVTAVDRAGNESAPSPPLTVRTPAIHRVFQHLAVDKPLGNTPAEIAFDLPQDDHYLVWIELQGEGGAVKQQSLRVSWDGARPAVDFPMWDYVTTGHDNPSATAFFDTLKSDSQCNPWYELKAGPHRVALTMPGGKGTLLSLTITNDAGYLPDGITSFRNSP</sequence>
<keyword evidence="1" id="KW-0732">Signal</keyword>
<dbReference type="STRING" id="497964.CfE428DRAFT_3187"/>
<dbReference type="eggNOG" id="COG4733">
    <property type="taxonomic scope" value="Bacteria"/>
</dbReference>
<dbReference type="SMART" id="SM00060">
    <property type="entry name" value="FN3"/>
    <property type="match status" value="1"/>
</dbReference>
<dbReference type="SUPFAM" id="SSF82171">
    <property type="entry name" value="DPP6 N-terminal domain-like"/>
    <property type="match status" value="1"/>
</dbReference>
<feature type="chain" id="PRO_5002802641" evidence="1">
    <location>
        <begin position="26"/>
        <end position="715"/>
    </location>
</feature>
<name>B4D220_9BACT</name>
<keyword evidence="4" id="KW-1185">Reference proteome</keyword>
<dbReference type="InterPro" id="IPR013783">
    <property type="entry name" value="Ig-like_fold"/>
</dbReference>
<dbReference type="RefSeq" id="WP_006980512.1">
    <property type="nucleotide sequence ID" value="NZ_ABVL01000008.1"/>
</dbReference>
<dbReference type="InterPro" id="IPR036116">
    <property type="entry name" value="FN3_sf"/>
</dbReference>
<feature type="domain" description="Fibronectin type-III" evidence="2">
    <location>
        <begin position="476"/>
        <end position="579"/>
    </location>
</feature>
<dbReference type="InterPro" id="IPR015943">
    <property type="entry name" value="WD40/YVTN_repeat-like_dom_sf"/>
</dbReference>
<feature type="signal peptide" evidence="1">
    <location>
        <begin position="1"/>
        <end position="25"/>
    </location>
</feature>
<proteinExistence type="predicted"/>
<comment type="caution">
    <text evidence="3">The sequence shown here is derived from an EMBL/GenBank/DDBJ whole genome shotgun (WGS) entry which is preliminary data.</text>
</comment>
<dbReference type="Gene3D" id="2.130.10.10">
    <property type="entry name" value="YVTN repeat-like/Quinoprotein amine dehydrogenase"/>
    <property type="match status" value="1"/>
</dbReference>
<evidence type="ECO:0000256" key="1">
    <source>
        <dbReference type="SAM" id="SignalP"/>
    </source>
</evidence>
<reference evidence="3 4" key="1">
    <citation type="journal article" date="2011" name="J. Bacteriol.">
        <title>Genome sequence of Chthoniobacter flavus Ellin428, an aerobic heterotrophic soil bacterium.</title>
        <authorList>
            <person name="Kant R."/>
            <person name="van Passel M.W."/>
            <person name="Palva A."/>
            <person name="Lucas S."/>
            <person name="Lapidus A."/>
            <person name="Glavina Del Rio T."/>
            <person name="Dalin E."/>
            <person name="Tice H."/>
            <person name="Bruce D."/>
            <person name="Goodwin L."/>
            <person name="Pitluck S."/>
            <person name="Larimer F.W."/>
            <person name="Land M.L."/>
            <person name="Hauser L."/>
            <person name="Sangwan P."/>
            <person name="de Vos W.M."/>
            <person name="Janssen P.H."/>
            <person name="Smidt H."/>
        </authorList>
    </citation>
    <scope>NUCLEOTIDE SEQUENCE [LARGE SCALE GENOMIC DNA]</scope>
    <source>
        <strain evidence="3 4">Ellin428</strain>
    </source>
</reference>
<dbReference type="EMBL" id="ABVL01000008">
    <property type="protein sequence ID" value="EDY19502.1"/>
    <property type="molecule type" value="Genomic_DNA"/>
</dbReference>
<dbReference type="InParanoid" id="B4D220"/>
<protein>
    <submittedName>
        <fullName evidence="3">Fibronectin type III domain protein</fullName>
    </submittedName>
</protein>
<dbReference type="Gene3D" id="2.60.40.10">
    <property type="entry name" value="Immunoglobulins"/>
    <property type="match status" value="1"/>
</dbReference>
<dbReference type="InterPro" id="IPR003961">
    <property type="entry name" value="FN3_dom"/>
</dbReference>
<dbReference type="Pfam" id="PF00041">
    <property type="entry name" value="fn3"/>
    <property type="match status" value="1"/>
</dbReference>
<dbReference type="CDD" id="cd00063">
    <property type="entry name" value="FN3"/>
    <property type="match status" value="1"/>
</dbReference>
<dbReference type="AlphaFoldDB" id="B4D220"/>
<dbReference type="SUPFAM" id="SSF49265">
    <property type="entry name" value="Fibronectin type III"/>
    <property type="match status" value="1"/>
</dbReference>